<dbReference type="Gene3D" id="3.40.30.10">
    <property type="entry name" value="Glutaredoxin"/>
    <property type="match status" value="1"/>
</dbReference>
<protein>
    <recommendedName>
        <fullName evidence="8">Thioredoxin domain-containing protein</fullName>
    </recommendedName>
</protein>
<sequence>MWCSGFSLPGSYKYMFVLVSLLVFGLTFGRPIVRNVRTHDEFQRLIKHHKEVTGLPVVVDFYSDGCGPCRMIAPFYKQLAKQYKDRAVFAKVDVNRNRETSGWARIRSMPTFQFYMDGKKKHQFSGADQNQLQQYTERLARQADKNNVRITIESLKSFYERHAPDKAIDENLQKVMEKAGGEEGGPGHRKLANALQKKYGESPETVTRAPKTKSSKPNQDKKPQTKTRPANENPLSANLHLASLEDLLKEVEKRKADAEEKEFEQQEENSDSEEEEDEEDDKDSLFKPWIGDEFAERIVIIGGGPAGLSAAIYAARSGLNPVVVAPPAGGQLQGKGVMVENYPAVLDSTGPEVVFEMMKQAAKYGATFHDEEAVEVDLFKKMIKTNSSTLKTQSIIIATGADSRWLGVEGEQDLRGGGVSACATCDGYLYKDQHVVVVGGGDTAMEEALHLARTSSKVTLIHRREAFRASNVLARRVMENDKIKIMWNTTVIKFEGAIPTKTTEEEDSELEDPQAELTHVILKKSNGDGTASAEEVKLECSGAFVAIGHDPNTNLFKDQLNMADTGYIKVVPFTTKTSVEGVFAAGDVADSIYRQAITSAGTGAMAALDAERWLAEMGLEDERAKYEEEFMKELMNDIEEEDEKKNAILNEEECDE</sequence>
<dbReference type="SUPFAM" id="SSF52833">
    <property type="entry name" value="Thioredoxin-like"/>
    <property type="match status" value="1"/>
</dbReference>
<dbReference type="InterPro" id="IPR036249">
    <property type="entry name" value="Thioredoxin-like_sf"/>
</dbReference>
<evidence type="ECO:0000256" key="3">
    <source>
        <dbReference type="ARBA" id="ARBA00022827"/>
    </source>
</evidence>
<keyword evidence="4" id="KW-0560">Oxidoreductase</keyword>
<name>A0A7S3PKN4_9STRA</name>
<gene>
    <name evidence="9" type="ORF">ASTO00021_LOCUS12588</name>
</gene>
<dbReference type="Gene3D" id="3.50.50.60">
    <property type="entry name" value="FAD/NAD(P)-binding domain"/>
    <property type="match status" value="2"/>
</dbReference>
<dbReference type="EMBL" id="HBIN01016540">
    <property type="protein sequence ID" value="CAE0442474.1"/>
    <property type="molecule type" value="Transcribed_RNA"/>
</dbReference>
<feature type="compositionally biased region" description="Acidic residues" evidence="7">
    <location>
        <begin position="259"/>
        <end position="282"/>
    </location>
</feature>
<organism evidence="9">
    <name type="scientific">Aplanochytrium stocchinoi</name>
    <dbReference type="NCBI Taxonomy" id="215587"/>
    <lineage>
        <taxon>Eukaryota</taxon>
        <taxon>Sar</taxon>
        <taxon>Stramenopiles</taxon>
        <taxon>Bigyra</taxon>
        <taxon>Labyrinthulomycetes</taxon>
        <taxon>Thraustochytrida</taxon>
        <taxon>Thraustochytriidae</taxon>
        <taxon>Aplanochytrium</taxon>
    </lineage>
</organism>
<dbReference type="GO" id="GO:0016668">
    <property type="term" value="F:oxidoreductase activity, acting on a sulfur group of donors, NAD(P) as acceptor"/>
    <property type="evidence" value="ECO:0007669"/>
    <property type="project" value="UniProtKB-ARBA"/>
</dbReference>
<evidence type="ECO:0000256" key="7">
    <source>
        <dbReference type="SAM" id="MobiDB-lite"/>
    </source>
</evidence>
<dbReference type="Pfam" id="PF00085">
    <property type="entry name" value="Thioredoxin"/>
    <property type="match status" value="1"/>
</dbReference>
<feature type="region of interest" description="Disordered" evidence="7">
    <location>
        <begin position="253"/>
        <end position="284"/>
    </location>
</feature>
<dbReference type="InterPro" id="IPR023753">
    <property type="entry name" value="FAD/NAD-binding_dom"/>
</dbReference>
<evidence type="ECO:0000256" key="2">
    <source>
        <dbReference type="ARBA" id="ARBA00022630"/>
    </source>
</evidence>
<dbReference type="GO" id="GO:0097237">
    <property type="term" value="P:cellular response to toxic substance"/>
    <property type="evidence" value="ECO:0007669"/>
    <property type="project" value="UniProtKB-ARBA"/>
</dbReference>
<dbReference type="Pfam" id="PF07992">
    <property type="entry name" value="Pyr_redox_2"/>
    <property type="match status" value="1"/>
</dbReference>
<feature type="compositionally biased region" description="Polar residues" evidence="7">
    <location>
        <begin position="226"/>
        <end position="236"/>
    </location>
</feature>
<dbReference type="PRINTS" id="PR00368">
    <property type="entry name" value="FADPNR"/>
</dbReference>
<keyword evidence="5" id="KW-1015">Disulfide bond</keyword>
<dbReference type="InterPro" id="IPR013766">
    <property type="entry name" value="Thioredoxin_domain"/>
</dbReference>
<dbReference type="AlphaFoldDB" id="A0A7S3PKN4"/>
<evidence type="ECO:0000256" key="1">
    <source>
        <dbReference type="ARBA" id="ARBA00009333"/>
    </source>
</evidence>
<dbReference type="InterPro" id="IPR008255">
    <property type="entry name" value="Pyr_nucl-diS_OxRdtase_2_AS"/>
</dbReference>
<dbReference type="PRINTS" id="PR00469">
    <property type="entry name" value="PNDRDTASEII"/>
</dbReference>
<reference evidence="9" key="1">
    <citation type="submission" date="2021-01" db="EMBL/GenBank/DDBJ databases">
        <authorList>
            <person name="Corre E."/>
            <person name="Pelletier E."/>
            <person name="Niang G."/>
            <person name="Scheremetjew M."/>
            <person name="Finn R."/>
            <person name="Kale V."/>
            <person name="Holt S."/>
            <person name="Cochrane G."/>
            <person name="Meng A."/>
            <person name="Brown T."/>
            <person name="Cohen L."/>
        </authorList>
    </citation>
    <scope>NUCLEOTIDE SEQUENCE</scope>
    <source>
        <strain evidence="9">GSBS06</strain>
    </source>
</reference>
<feature type="domain" description="Thioredoxin" evidence="8">
    <location>
        <begin position="7"/>
        <end position="141"/>
    </location>
</feature>
<dbReference type="SUPFAM" id="SSF51905">
    <property type="entry name" value="FAD/NAD(P)-binding domain"/>
    <property type="match status" value="1"/>
</dbReference>
<comment type="similarity">
    <text evidence="1">Belongs to the class-II pyridine nucleotide-disulfide oxidoreductase family.</text>
</comment>
<dbReference type="InterPro" id="IPR036188">
    <property type="entry name" value="FAD/NAD-bd_sf"/>
</dbReference>
<dbReference type="PROSITE" id="PS51352">
    <property type="entry name" value="THIOREDOXIN_2"/>
    <property type="match status" value="1"/>
</dbReference>
<evidence type="ECO:0000259" key="8">
    <source>
        <dbReference type="PROSITE" id="PS51352"/>
    </source>
</evidence>
<keyword evidence="6" id="KW-0676">Redox-active center</keyword>
<feature type="region of interest" description="Disordered" evidence="7">
    <location>
        <begin position="198"/>
        <end position="238"/>
    </location>
</feature>
<accession>A0A7S3PKN4</accession>
<dbReference type="PROSITE" id="PS00573">
    <property type="entry name" value="PYRIDINE_REDOX_2"/>
    <property type="match status" value="1"/>
</dbReference>
<proteinExistence type="inferred from homology"/>
<evidence type="ECO:0000256" key="4">
    <source>
        <dbReference type="ARBA" id="ARBA00023002"/>
    </source>
</evidence>
<evidence type="ECO:0000256" key="5">
    <source>
        <dbReference type="ARBA" id="ARBA00023157"/>
    </source>
</evidence>
<evidence type="ECO:0000313" key="9">
    <source>
        <dbReference type="EMBL" id="CAE0442474.1"/>
    </source>
</evidence>
<keyword evidence="3" id="KW-0274">FAD</keyword>
<dbReference type="InterPro" id="IPR050097">
    <property type="entry name" value="Ferredoxin-NADP_redctase_2"/>
</dbReference>
<dbReference type="PROSITE" id="PS00194">
    <property type="entry name" value="THIOREDOXIN_1"/>
    <property type="match status" value="1"/>
</dbReference>
<dbReference type="InterPro" id="IPR017937">
    <property type="entry name" value="Thioredoxin_CS"/>
</dbReference>
<dbReference type="PANTHER" id="PTHR48105">
    <property type="entry name" value="THIOREDOXIN REDUCTASE 1-RELATED-RELATED"/>
    <property type="match status" value="1"/>
</dbReference>
<keyword evidence="2" id="KW-0285">Flavoprotein</keyword>
<dbReference type="CDD" id="cd02947">
    <property type="entry name" value="TRX_family"/>
    <property type="match status" value="1"/>
</dbReference>
<evidence type="ECO:0000256" key="6">
    <source>
        <dbReference type="ARBA" id="ARBA00023284"/>
    </source>
</evidence>